<dbReference type="EMBL" id="CP017557">
    <property type="protein sequence ID" value="AOW06219.1"/>
    <property type="molecule type" value="Genomic_DNA"/>
</dbReference>
<dbReference type="RefSeq" id="XP_504626.1">
    <property type="nucleotide sequence ID" value="XM_504626.1"/>
</dbReference>
<dbReference type="KEGG" id="yli:2911451"/>
<dbReference type="VEuPathDB" id="FungiDB:YALI1_E36789g"/>
<evidence type="ECO:0000313" key="4">
    <source>
        <dbReference type="Proteomes" id="UP000256601"/>
    </source>
</evidence>
<sequence length="205" mass="24070">MTARQAFTQAMMKCGEMDIEDAYMLIRQYPEYMDVEAVEWERNKPMMLMKLIQEIQTNISEFGFQLDVVKNSLNEETRCLVWSSKDDSTALQDTSGIDVENLLVVKFIREFISYLFERQLIGGVDDKGVYALEDDLSMILARLGSINQANTAISLLVEEKWLWKAHGNKYYCTMRFYQEFKDYLELNRPFEEMNERLQWAKSKAG</sequence>
<dbReference type="Proteomes" id="UP000182444">
    <property type="component" value="Chromosome 1E"/>
</dbReference>
<evidence type="ECO:0000313" key="2">
    <source>
        <dbReference type="EMBL" id="RDW28149.1"/>
    </source>
</evidence>
<dbReference type="GeneID" id="2911451"/>
<reference evidence="1 3" key="1">
    <citation type="journal article" date="2016" name="PLoS ONE">
        <title>Sequence Assembly of Yarrowia lipolytica Strain W29/CLIB89 Shows Transposable Element Diversity.</title>
        <authorList>
            <person name="Magnan C."/>
            <person name="Yu J."/>
            <person name="Chang I."/>
            <person name="Jahn E."/>
            <person name="Kanomata Y."/>
            <person name="Wu J."/>
            <person name="Zeller M."/>
            <person name="Oakes M."/>
            <person name="Baldi P."/>
            <person name="Sandmeyer S."/>
        </authorList>
    </citation>
    <scope>NUCLEOTIDE SEQUENCE [LARGE SCALE GENOMIC DNA]</scope>
    <source>
        <strain evidence="1">CLIB89</strain>
        <strain evidence="3">CLIB89(W29)</strain>
    </source>
</reference>
<dbReference type="OrthoDB" id="4082462at2759"/>
<dbReference type="EMBL" id="KZ858955">
    <property type="protein sequence ID" value="RDW28149.1"/>
    <property type="molecule type" value="Genomic_DNA"/>
</dbReference>
<evidence type="ECO:0000313" key="3">
    <source>
        <dbReference type="Proteomes" id="UP000182444"/>
    </source>
</evidence>
<dbReference type="Proteomes" id="UP000256601">
    <property type="component" value="Unassembled WGS sequence"/>
</dbReference>
<evidence type="ECO:0000313" key="1">
    <source>
        <dbReference type="EMBL" id="AOW06219.1"/>
    </source>
</evidence>
<gene>
    <name evidence="2" type="ORF">B0I71DRAFT_127910</name>
    <name evidence="1" type="ORF">YALI1_E36789g</name>
</gene>
<proteinExistence type="predicted"/>
<reference evidence="2 4" key="2">
    <citation type="submission" date="2018-07" db="EMBL/GenBank/DDBJ databases">
        <title>Draft Genome Assemblies for Five Robust Yarrowia lipolytica Strains Exhibiting High Lipid Production and Pentose Sugar Utilization and Sugar Alcohol Secretion from Undetoxified Lignocellulosic Biomass Hydrolysates.</title>
        <authorList>
            <consortium name="DOE Joint Genome Institute"/>
            <person name="Walker C."/>
            <person name="Ryu S."/>
            <person name="Na H."/>
            <person name="Zane M."/>
            <person name="LaButti K."/>
            <person name="Lipzen A."/>
            <person name="Haridas S."/>
            <person name="Barry K."/>
            <person name="Grigoriev I.V."/>
            <person name="Quarterman J."/>
            <person name="Slininger P."/>
            <person name="Dien B."/>
            <person name="Trinh C.T."/>
        </authorList>
    </citation>
    <scope>NUCLEOTIDE SEQUENCE [LARGE SCALE GENOMIC DNA]</scope>
    <source>
        <strain evidence="2 4">YB392</strain>
    </source>
</reference>
<accession>A0A1H6PP19</accession>
<name>A0A1H6PP19_YARLL</name>
<dbReference type="AlphaFoldDB" id="A0A1H6PP19"/>
<protein>
    <submittedName>
        <fullName evidence="1">Uncharacterized protein</fullName>
    </submittedName>
</protein>
<dbReference type="VEuPathDB" id="FungiDB:YALI0_E31240g"/>
<organism evidence="1 3">
    <name type="scientific">Yarrowia lipolytica</name>
    <name type="common">Candida lipolytica</name>
    <dbReference type="NCBI Taxonomy" id="4952"/>
    <lineage>
        <taxon>Eukaryota</taxon>
        <taxon>Fungi</taxon>
        <taxon>Dikarya</taxon>
        <taxon>Ascomycota</taxon>
        <taxon>Saccharomycotina</taxon>
        <taxon>Dipodascomycetes</taxon>
        <taxon>Dipodascales</taxon>
        <taxon>Dipodascales incertae sedis</taxon>
        <taxon>Yarrowia</taxon>
    </lineage>
</organism>